<evidence type="ECO:0000313" key="1">
    <source>
        <dbReference type="EMBL" id="PTM44791.1"/>
    </source>
</evidence>
<dbReference type="AlphaFoldDB" id="A0A2T4YN27"/>
<keyword evidence="2" id="KW-1185">Reference proteome</keyword>
<evidence type="ECO:0000313" key="2">
    <source>
        <dbReference type="Proteomes" id="UP000240996"/>
    </source>
</evidence>
<name>A0A2T4YN27_9SPHN</name>
<comment type="caution">
    <text evidence="1">The sequence shown here is derived from an EMBL/GenBank/DDBJ whole genome shotgun (WGS) entry which is preliminary data.</text>
</comment>
<accession>A0A2T4YN27</accession>
<dbReference type="Proteomes" id="UP000240996">
    <property type="component" value="Unassembled WGS sequence"/>
</dbReference>
<organism evidence="1 2">
    <name type="scientific">Sphingomonas aerolata</name>
    <dbReference type="NCBI Taxonomy" id="185951"/>
    <lineage>
        <taxon>Bacteria</taxon>
        <taxon>Pseudomonadati</taxon>
        <taxon>Pseudomonadota</taxon>
        <taxon>Alphaproteobacteria</taxon>
        <taxon>Sphingomonadales</taxon>
        <taxon>Sphingomonadaceae</taxon>
        <taxon>Sphingomonas</taxon>
    </lineage>
</organism>
<protein>
    <recommendedName>
        <fullName evidence="3">Peptidase S24/S26A/S26B/S26C domain-containing protein</fullName>
    </recommendedName>
</protein>
<gene>
    <name evidence="1" type="ORF">C8J24_3001</name>
</gene>
<evidence type="ECO:0008006" key="3">
    <source>
        <dbReference type="Google" id="ProtNLM"/>
    </source>
</evidence>
<reference evidence="1 2" key="1">
    <citation type="submission" date="2018-04" db="EMBL/GenBank/DDBJ databases">
        <title>Genomic Encyclopedia of Type Strains, Phase III (KMG-III): the genomes of soil and plant-associated and newly described type strains.</title>
        <authorList>
            <person name="Whitman W."/>
        </authorList>
    </citation>
    <scope>NUCLEOTIDE SEQUENCE [LARGE SCALE GENOMIC DNA]</scope>
    <source>
        <strain evidence="1 2">NW12</strain>
    </source>
</reference>
<proteinExistence type="predicted"/>
<sequence length="109" mass="12092">MNKTILPGSDLECYRIGKGGIRAVPGTLVIVARNAHDLVELTCKRLDMVDDKWVLRCESTEAEFQDMIPIGKPDEGMFTDDEIRVVGVVASAKQDLAPPGFGTRRYRNI</sequence>
<dbReference type="EMBL" id="PZZN01000003">
    <property type="protein sequence ID" value="PTM44791.1"/>
    <property type="molecule type" value="Genomic_DNA"/>
</dbReference>